<evidence type="ECO:0000256" key="1">
    <source>
        <dbReference type="ARBA" id="ARBA00023015"/>
    </source>
</evidence>
<accession>A0A1Z4EI76</accession>
<dbReference type="Gene3D" id="1.10.357.10">
    <property type="entry name" value="Tetracycline Repressor, domain 2"/>
    <property type="match status" value="1"/>
</dbReference>
<feature type="DNA-binding region" description="H-T-H motif" evidence="4">
    <location>
        <begin position="83"/>
        <end position="102"/>
    </location>
</feature>
<dbReference type="Pfam" id="PF00440">
    <property type="entry name" value="TetR_N"/>
    <property type="match status" value="1"/>
</dbReference>
<dbReference type="PROSITE" id="PS50977">
    <property type="entry name" value="HTH_TETR_2"/>
    <property type="match status" value="1"/>
</dbReference>
<sequence>MFLDSCQFGGYGRPGYAETTGHLGCGAADSYTGPVSRDVTSPNGAVTAVGATRRSDRRPAQTIRKILDAGLAELRESSYANLTMRAVAGRAGVSPASAYTYFPSKSALVAAVYLRFLRALPLHTDVNVATTTRVSATLRDMAVAVADEPELSVACGAALMADDPAVQPLREQIGEEVARRIGAALGPGWPRTVKSTLQMMFAGALMTARFVRYEEIAGRLDEAVNLILAAPAG</sequence>
<evidence type="ECO:0000313" key="6">
    <source>
        <dbReference type="EMBL" id="BAX92673.1"/>
    </source>
</evidence>
<dbReference type="GO" id="GO:0003700">
    <property type="term" value="F:DNA-binding transcription factor activity"/>
    <property type="evidence" value="ECO:0007669"/>
    <property type="project" value="TreeGrafter"/>
</dbReference>
<dbReference type="Proteomes" id="UP000217736">
    <property type="component" value="Chromosome"/>
</dbReference>
<dbReference type="EMBL" id="AP018164">
    <property type="protein sequence ID" value="BAX92673.1"/>
    <property type="molecule type" value="Genomic_DNA"/>
</dbReference>
<keyword evidence="7" id="KW-1185">Reference proteome</keyword>
<dbReference type="KEGG" id="mshg:MSG_02529"/>
<dbReference type="AlphaFoldDB" id="A0A1Z4EI76"/>
<dbReference type="PRINTS" id="PR00455">
    <property type="entry name" value="HTHTETR"/>
</dbReference>
<evidence type="ECO:0000256" key="4">
    <source>
        <dbReference type="PROSITE-ProRule" id="PRU00335"/>
    </source>
</evidence>
<dbReference type="InterPro" id="IPR023772">
    <property type="entry name" value="DNA-bd_HTH_TetR-type_CS"/>
</dbReference>
<evidence type="ECO:0000259" key="5">
    <source>
        <dbReference type="PROSITE" id="PS50977"/>
    </source>
</evidence>
<keyword evidence="2 4" id="KW-0238">DNA-binding</keyword>
<dbReference type="PANTHER" id="PTHR30055:SF234">
    <property type="entry name" value="HTH-TYPE TRANSCRIPTIONAL REGULATOR BETI"/>
    <property type="match status" value="1"/>
</dbReference>
<proteinExistence type="predicted"/>
<dbReference type="InterPro" id="IPR050109">
    <property type="entry name" value="HTH-type_TetR-like_transc_reg"/>
</dbReference>
<dbReference type="PANTHER" id="PTHR30055">
    <property type="entry name" value="HTH-TYPE TRANSCRIPTIONAL REGULATOR RUTR"/>
    <property type="match status" value="1"/>
</dbReference>
<keyword evidence="1" id="KW-0805">Transcription regulation</keyword>
<dbReference type="InterPro" id="IPR009057">
    <property type="entry name" value="Homeodomain-like_sf"/>
</dbReference>
<organism evidence="6 7">
    <name type="scientific">Mycobacterium shigaense</name>
    <dbReference type="NCBI Taxonomy" id="722731"/>
    <lineage>
        <taxon>Bacteria</taxon>
        <taxon>Bacillati</taxon>
        <taxon>Actinomycetota</taxon>
        <taxon>Actinomycetes</taxon>
        <taxon>Mycobacteriales</taxon>
        <taxon>Mycobacteriaceae</taxon>
        <taxon>Mycobacterium</taxon>
        <taxon>Mycobacterium simiae complex</taxon>
    </lineage>
</organism>
<keyword evidence="3" id="KW-0804">Transcription</keyword>
<dbReference type="OrthoDB" id="4537491at2"/>
<evidence type="ECO:0000313" key="7">
    <source>
        <dbReference type="Proteomes" id="UP000217736"/>
    </source>
</evidence>
<evidence type="ECO:0000256" key="3">
    <source>
        <dbReference type="ARBA" id="ARBA00023163"/>
    </source>
</evidence>
<name>A0A1Z4EI76_9MYCO</name>
<feature type="domain" description="HTH tetR-type" evidence="5">
    <location>
        <begin position="60"/>
        <end position="120"/>
    </location>
</feature>
<reference evidence="7" key="1">
    <citation type="submission" date="2017-06" db="EMBL/GenBank/DDBJ databases">
        <title>Complete Genome Sequence of Mycobacterium shigaense.</title>
        <authorList>
            <person name="Fukano H."/>
            <person name="Yoshida M."/>
            <person name="Kazumi Y."/>
            <person name="Ogura Y."/>
            <person name="Mitarai S."/>
            <person name="Hayashi T."/>
            <person name="Hoshino Y."/>
        </authorList>
    </citation>
    <scope>NUCLEOTIDE SEQUENCE [LARGE SCALE GENOMIC DNA]</scope>
    <source>
        <strain evidence="7">UN-152</strain>
    </source>
</reference>
<evidence type="ECO:0000256" key="2">
    <source>
        <dbReference type="ARBA" id="ARBA00023125"/>
    </source>
</evidence>
<dbReference type="GO" id="GO:0000976">
    <property type="term" value="F:transcription cis-regulatory region binding"/>
    <property type="evidence" value="ECO:0007669"/>
    <property type="project" value="TreeGrafter"/>
</dbReference>
<protein>
    <submittedName>
        <fullName evidence="6">Putative HTH-type transcriptional regulator</fullName>
    </submittedName>
</protein>
<dbReference type="InterPro" id="IPR001647">
    <property type="entry name" value="HTH_TetR"/>
</dbReference>
<dbReference type="PROSITE" id="PS01081">
    <property type="entry name" value="HTH_TETR_1"/>
    <property type="match status" value="1"/>
</dbReference>
<dbReference type="SUPFAM" id="SSF46689">
    <property type="entry name" value="Homeodomain-like"/>
    <property type="match status" value="1"/>
</dbReference>
<gene>
    <name evidence="6" type="ORF">MSG_02529</name>
</gene>